<dbReference type="PANTHER" id="PTHR46910:SF11">
    <property type="entry name" value="ZN(2)-C6 FUNGAL-TYPE DOMAIN-CONTAINING PROTEIN"/>
    <property type="match status" value="1"/>
</dbReference>
<evidence type="ECO:0000256" key="2">
    <source>
        <dbReference type="ARBA" id="ARBA00023015"/>
    </source>
</evidence>
<dbReference type="GO" id="GO:0006351">
    <property type="term" value="P:DNA-templated transcription"/>
    <property type="evidence" value="ECO:0007669"/>
    <property type="project" value="InterPro"/>
</dbReference>
<gene>
    <name evidence="8" type="ORF">A1O9_12843</name>
</gene>
<dbReference type="GO" id="GO:0003677">
    <property type="term" value="F:DNA binding"/>
    <property type="evidence" value="ECO:0007669"/>
    <property type="project" value="UniProtKB-KW"/>
</dbReference>
<comment type="caution">
    <text evidence="8">The sequence shown here is derived from an EMBL/GenBank/DDBJ whole genome shotgun (WGS) entry which is preliminary data.</text>
</comment>
<dbReference type="InterPro" id="IPR007219">
    <property type="entry name" value="XnlR_reg_dom"/>
</dbReference>
<name>A0A072P668_9EURO</name>
<dbReference type="InterPro" id="IPR050987">
    <property type="entry name" value="AtrR-like"/>
</dbReference>
<dbReference type="AlphaFoldDB" id="A0A072P668"/>
<dbReference type="Pfam" id="PF00172">
    <property type="entry name" value="Zn_clus"/>
    <property type="match status" value="1"/>
</dbReference>
<feature type="region of interest" description="Disordered" evidence="6">
    <location>
        <begin position="1"/>
        <end position="22"/>
    </location>
</feature>
<accession>A0A072P668</accession>
<dbReference type="RefSeq" id="XP_013253710.1">
    <property type="nucleotide sequence ID" value="XM_013398256.1"/>
</dbReference>
<keyword evidence="2" id="KW-0805">Transcription regulation</keyword>
<evidence type="ECO:0000256" key="1">
    <source>
        <dbReference type="ARBA" id="ARBA00022723"/>
    </source>
</evidence>
<dbReference type="SMART" id="SM00066">
    <property type="entry name" value="GAL4"/>
    <property type="match status" value="1"/>
</dbReference>
<organism evidence="8 9">
    <name type="scientific">Exophiala aquamarina CBS 119918</name>
    <dbReference type="NCBI Taxonomy" id="1182545"/>
    <lineage>
        <taxon>Eukaryota</taxon>
        <taxon>Fungi</taxon>
        <taxon>Dikarya</taxon>
        <taxon>Ascomycota</taxon>
        <taxon>Pezizomycotina</taxon>
        <taxon>Eurotiomycetes</taxon>
        <taxon>Chaetothyriomycetidae</taxon>
        <taxon>Chaetothyriales</taxon>
        <taxon>Herpotrichiellaceae</taxon>
        <taxon>Exophiala</taxon>
    </lineage>
</organism>
<dbReference type="Pfam" id="PF04082">
    <property type="entry name" value="Fungal_trans"/>
    <property type="match status" value="1"/>
</dbReference>
<dbReference type="SUPFAM" id="SSF57701">
    <property type="entry name" value="Zn2/Cys6 DNA-binding domain"/>
    <property type="match status" value="1"/>
</dbReference>
<evidence type="ECO:0000313" key="8">
    <source>
        <dbReference type="EMBL" id="KEF51120.1"/>
    </source>
</evidence>
<dbReference type="HOGENOM" id="CLU_021978_0_0_1"/>
<dbReference type="InterPro" id="IPR001138">
    <property type="entry name" value="Zn2Cys6_DnaBD"/>
</dbReference>
<keyword evidence="1" id="KW-0479">Metal-binding</keyword>
<dbReference type="OrthoDB" id="3266505at2759"/>
<keyword evidence="9" id="KW-1185">Reference proteome</keyword>
<evidence type="ECO:0000313" key="9">
    <source>
        <dbReference type="Proteomes" id="UP000027920"/>
    </source>
</evidence>
<keyword evidence="5" id="KW-0539">Nucleus</keyword>
<dbReference type="CDD" id="cd12148">
    <property type="entry name" value="fungal_TF_MHR"/>
    <property type="match status" value="1"/>
</dbReference>
<dbReference type="GO" id="GO:0008270">
    <property type="term" value="F:zinc ion binding"/>
    <property type="evidence" value="ECO:0007669"/>
    <property type="project" value="InterPro"/>
</dbReference>
<keyword evidence="3" id="KW-0238">DNA-binding</keyword>
<dbReference type="SMART" id="SM00906">
    <property type="entry name" value="Fungal_trans"/>
    <property type="match status" value="1"/>
</dbReference>
<dbReference type="InterPro" id="IPR036864">
    <property type="entry name" value="Zn2-C6_fun-type_DNA-bd_sf"/>
</dbReference>
<dbReference type="GO" id="GO:0000981">
    <property type="term" value="F:DNA-binding transcription factor activity, RNA polymerase II-specific"/>
    <property type="evidence" value="ECO:0007669"/>
    <property type="project" value="InterPro"/>
</dbReference>
<evidence type="ECO:0000259" key="7">
    <source>
        <dbReference type="PROSITE" id="PS50048"/>
    </source>
</evidence>
<dbReference type="STRING" id="1182545.A0A072P668"/>
<feature type="domain" description="Zn(2)-C6 fungal-type" evidence="7">
    <location>
        <begin position="41"/>
        <end position="70"/>
    </location>
</feature>
<dbReference type="PANTHER" id="PTHR46910">
    <property type="entry name" value="TRANSCRIPTION FACTOR PDR1"/>
    <property type="match status" value="1"/>
</dbReference>
<evidence type="ECO:0000256" key="4">
    <source>
        <dbReference type="ARBA" id="ARBA00023163"/>
    </source>
</evidence>
<evidence type="ECO:0000256" key="6">
    <source>
        <dbReference type="SAM" id="MobiDB-lite"/>
    </source>
</evidence>
<keyword evidence="4" id="KW-0804">Transcription</keyword>
<proteinExistence type="predicted"/>
<sequence length="745" mass="83596">MDHRPSHPADASFDEPQVTADTAITRDRLAASKRGRYVMRACEGCHRRKVKCSIERPCPQCRYTGEECTYTTGRYRKRKKTKDVLHVSSPRSSSQGACNVPAQTSGFVLSPEQTKDPETWKSKVIARLDAIERRLDGDHDVRREPETISATTSESGVSLSPAQHERCRFPFMREFSEDIQDMHATFQSGTSLLPPISTLQRAIGGNVEQENSPQTSRSECMSLCPFTRSTRPSTCYALERQMWGDSTPEGYSVEKLREYVKTYFSCLNPHYMCIDERSFLNHLECYLARDYSPFKYTDLFQFVALINIVVAVVRVLGECSPSPTSRPSLASGWKEFIQAEHLLSHTTWLGNGDILTIQCLYLKAYYCIFAGKTTAAADAISNAVRLCFQIGLHDQNVWSDGAPCEMQMGQLLFWSLYCLDRHVAIVCGTPYLIRESLCRVDKPISDADHDVVATMPSLGHVPGYSPVSYLHATIKWASLCSDICDSTFGINAVNPQSQEAVASLDARVTVLIDNLPEELQWRPGMVQGKSEQRLPLYVYRQAFIINLRANHLRLLLRRQEMVSLSFSSRTAETCVEIAKVSTDLVSEFHVSSWSQRTDRFSSVIFLAAALIPLICILVRHDSRDELREKAIAPYCKALKIIQDHSNSLAFAQNILQRLGCLIDAANTIIVARENASYSSQQASHPIDLLPDLQWLTSAEGLQGDMGLCESESFMSQSLAALNTTSWEYPTDADAQDYLPLLRFAT</sequence>
<feature type="compositionally biased region" description="Polar residues" evidence="6">
    <location>
        <begin position="148"/>
        <end position="161"/>
    </location>
</feature>
<dbReference type="EMBL" id="AMGV01000028">
    <property type="protein sequence ID" value="KEF51120.1"/>
    <property type="molecule type" value="Genomic_DNA"/>
</dbReference>
<dbReference type="PROSITE" id="PS50048">
    <property type="entry name" value="ZN2_CY6_FUNGAL_2"/>
    <property type="match status" value="1"/>
</dbReference>
<dbReference type="GeneID" id="25287737"/>
<dbReference type="Gene3D" id="4.10.240.10">
    <property type="entry name" value="Zn(2)-C6 fungal-type DNA-binding domain"/>
    <property type="match status" value="1"/>
</dbReference>
<dbReference type="VEuPathDB" id="FungiDB:A1O9_12843"/>
<evidence type="ECO:0000256" key="3">
    <source>
        <dbReference type="ARBA" id="ARBA00023125"/>
    </source>
</evidence>
<dbReference type="Proteomes" id="UP000027920">
    <property type="component" value="Unassembled WGS sequence"/>
</dbReference>
<reference evidence="8 9" key="1">
    <citation type="submission" date="2013-03" db="EMBL/GenBank/DDBJ databases">
        <title>The Genome Sequence of Exophiala aquamarina CBS 119918.</title>
        <authorList>
            <consortium name="The Broad Institute Genomics Platform"/>
            <person name="Cuomo C."/>
            <person name="de Hoog S."/>
            <person name="Gorbushina A."/>
            <person name="Walker B."/>
            <person name="Young S.K."/>
            <person name="Zeng Q."/>
            <person name="Gargeya S."/>
            <person name="Fitzgerald M."/>
            <person name="Haas B."/>
            <person name="Abouelleil A."/>
            <person name="Allen A.W."/>
            <person name="Alvarado L."/>
            <person name="Arachchi H.M."/>
            <person name="Berlin A.M."/>
            <person name="Chapman S.B."/>
            <person name="Gainer-Dewar J."/>
            <person name="Goldberg J."/>
            <person name="Griggs A."/>
            <person name="Gujja S."/>
            <person name="Hansen M."/>
            <person name="Howarth C."/>
            <person name="Imamovic A."/>
            <person name="Ireland A."/>
            <person name="Larimer J."/>
            <person name="McCowan C."/>
            <person name="Murphy C."/>
            <person name="Pearson M."/>
            <person name="Poon T.W."/>
            <person name="Priest M."/>
            <person name="Roberts A."/>
            <person name="Saif S."/>
            <person name="Shea T."/>
            <person name="Sisk P."/>
            <person name="Sykes S."/>
            <person name="Wortman J."/>
            <person name="Nusbaum C."/>
            <person name="Birren B."/>
        </authorList>
    </citation>
    <scope>NUCLEOTIDE SEQUENCE [LARGE SCALE GENOMIC DNA]</scope>
    <source>
        <strain evidence="8 9">CBS 119918</strain>
    </source>
</reference>
<dbReference type="CDD" id="cd00067">
    <property type="entry name" value="GAL4"/>
    <property type="match status" value="1"/>
</dbReference>
<protein>
    <recommendedName>
        <fullName evidence="7">Zn(2)-C6 fungal-type domain-containing protein</fullName>
    </recommendedName>
</protein>
<evidence type="ECO:0000256" key="5">
    <source>
        <dbReference type="ARBA" id="ARBA00023242"/>
    </source>
</evidence>
<feature type="region of interest" description="Disordered" evidence="6">
    <location>
        <begin position="142"/>
        <end position="162"/>
    </location>
</feature>
<dbReference type="PROSITE" id="PS00463">
    <property type="entry name" value="ZN2_CY6_FUNGAL_1"/>
    <property type="match status" value="1"/>
</dbReference>